<reference evidence="8 9" key="1">
    <citation type="journal article" date="2018" name="Int. J. Syst. Evol. Microbiol.">
        <title>Mesosutterella multiformis gen. nov., sp. nov., a member of the family Sutterellaceae and Sutterella megalosphaeroides sp. nov., isolated from human faeces.</title>
        <authorList>
            <person name="Sakamoto M."/>
            <person name="Ikeyama N."/>
            <person name="Kunihiro T."/>
            <person name="Iino T."/>
            <person name="Yuki M."/>
            <person name="Ohkuma M."/>
        </authorList>
    </citation>
    <scope>NUCLEOTIDE SEQUENCE [LARGE SCALE GENOMIC DNA]</scope>
    <source>
        <strain evidence="8 9">4NBBH2</strain>
    </source>
</reference>
<name>A0A388SEC4_9BURK</name>
<gene>
    <name evidence="8" type="ORF">MESMUL_18790</name>
</gene>
<dbReference type="Pfam" id="PF00892">
    <property type="entry name" value="EamA"/>
    <property type="match status" value="2"/>
</dbReference>
<evidence type="ECO:0000256" key="6">
    <source>
        <dbReference type="SAM" id="Phobius"/>
    </source>
</evidence>
<feature type="transmembrane region" description="Helical" evidence="6">
    <location>
        <begin position="41"/>
        <end position="60"/>
    </location>
</feature>
<evidence type="ECO:0000313" key="9">
    <source>
        <dbReference type="Proteomes" id="UP000266091"/>
    </source>
</evidence>
<dbReference type="Gene3D" id="1.10.3730.20">
    <property type="match status" value="1"/>
</dbReference>
<keyword evidence="3 6" id="KW-0812">Transmembrane</keyword>
<keyword evidence="2" id="KW-1003">Cell membrane</keyword>
<organism evidence="8 9">
    <name type="scientific">Mesosutterella multiformis</name>
    <dbReference type="NCBI Taxonomy" id="2259133"/>
    <lineage>
        <taxon>Bacteria</taxon>
        <taxon>Pseudomonadati</taxon>
        <taxon>Pseudomonadota</taxon>
        <taxon>Betaproteobacteria</taxon>
        <taxon>Burkholderiales</taxon>
        <taxon>Sutterellaceae</taxon>
        <taxon>Mesosutterella</taxon>
    </lineage>
</organism>
<comment type="caution">
    <text evidence="8">The sequence shown here is derived from an EMBL/GenBank/DDBJ whole genome shotgun (WGS) entry which is preliminary data.</text>
</comment>
<dbReference type="InterPro" id="IPR000620">
    <property type="entry name" value="EamA_dom"/>
</dbReference>
<sequence>MQIRTLIGIGLAALSGIGFGAGGIAAQYLFTYCRFTPLDLVSIRLFGAGLILLLAYGLAARRNFFRDVFRNLRNIGAILIFGVGLLLLQLTFFVSIEKSNAGTASLMVGFVPLMILFWLAVREKRPVTGTEYVCLALAVTGVVLLVTRGDFSSLNFTVAGVVWGIISAGFQAFCTLQPKKVAGRIGVVPVLGCGLLVGGLLGFIVHPPFHMVVDWTPAAFANYLFIVLVASVLAYYSLLKSMEYVSASVTGLLSSFEPLTAVVLTVIVFHVPFNAWEITGAACVILNMVLLALQDRKKEK</sequence>
<feature type="domain" description="EamA" evidence="7">
    <location>
        <begin position="7"/>
        <end position="146"/>
    </location>
</feature>
<dbReference type="AlphaFoldDB" id="A0A388SEC4"/>
<dbReference type="PANTHER" id="PTHR32322">
    <property type="entry name" value="INNER MEMBRANE TRANSPORTER"/>
    <property type="match status" value="1"/>
</dbReference>
<evidence type="ECO:0000256" key="4">
    <source>
        <dbReference type="ARBA" id="ARBA00022989"/>
    </source>
</evidence>
<feature type="transmembrane region" description="Helical" evidence="6">
    <location>
        <begin position="250"/>
        <end position="269"/>
    </location>
</feature>
<dbReference type="EMBL" id="BGZJ01000002">
    <property type="protein sequence ID" value="GBO94525.1"/>
    <property type="molecule type" value="Genomic_DNA"/>
</dbReference>
<dbReference type="PANTHER" id="PTHR32322:SF18">
    <property type="entry name" value="S-ADENOSYLMETHIONINE_S-ADENOSYLHOMOCYSTEINE TRANSPORTER"/>
    <property type="match status" value="1"/>
</dbReference>
<feature type="transmembrane region" description="Helical" evidence="6">
    <location>
        <begin position="218"/>
        <end position="238"/>
    </location>
</feature>
<comment type="subcellular location">
    <subcellularLocation>
        <location evidence="1">Cell membrane</location>
        <topology evidence="1">Multi-pass membrane protein</topology>
    </subcellularLocation>
</comment>
<feature type="transmembrane region" description="Helical" evidence="6">
    <location>
        <begin position="185"/>
        <end position="206"/>
    </location>
</feature>
<feature type="transmembrane region" description="Helical" evidence="6">
    <location>
        <begin position="154"/>
        <end position="173"/>
    </location>
</feature>
<evidence type="ECO:0000256" key="3">
    <source>
        <dbReference type="ARBA" id="ARBA00022692"/>
    </source>
</evidence>
<dbReference type="InterPro" id="IPR050638">
    <property type="entry name" value="AA-Vitamin_Transporters"/>
</dbReference>
<feature type="transmembrane region" description="Helical" evidence="6">
    <location>
        <begin position="132"/>
        <end position="148"/>
    </location>
</feature>
<evidence type="ECO:0000259" key="7">
    <source>
        <dbReference type="Pfam" id="PF00892"/>
    </source>
</evidence>
<keyword evidence="9" id="KW-1185">Reference proteome</keyword>
<dbReference type="SUPFAM" id="SSF103481">
    <property type="entry name" value="Multidrug resistance efflux transporter EmrE"/>
    <property type="match status" value="2"/>
</dbReference>
<keyword evidence="4 6" id="KW-1133">Transmembrane helix</keyword>
<feature type="transmembrane region" description="Helical" evidence="6">
    <location>
        <begin position="72"/>
        <end position="96"/>
    </location>
</feature>
<protein>
    <submittedName>
        <fullName evidence="8">Permease</fullName>
    </submittedName>
</protein>
<evidence type="ECO:0000256" key="2">
    <source>
        <dbReference type="ARBA" id="ARBA00022475"/>
    </source>
</evidence>
<dbReference type="RefSeq" id="WP_116270778.1">
    <property type="nucleotide sequence ID" value="NZ_BGZJ01000002.1"/>
</dbReference>
<evidence type="ECO:0000256" key="5">
    <source>
        <dbReference type="ARBA" id="ARBA00023136"/>
    </source>
</evidence>
<keyword evidence="5 6" id="KW-0472">Membrane</keyword>
<dbReference type="OrthoDB" id="9152890at2"/>
<feature type="domain" description="EamA" evidence="7">
    <location>
        <begin position="159"/>
        <end position="291"/>
    </location>
</feature>
<dbReference type="GO" id="GO:0005886">
    <property type="term" value="C:plasma membrane"/>
    <property type="evidence" value="ECO:0007669"/>
    <property type="project" value="UniProtKB-SubCell"/>
</dbReference>
<dbReference type="Proteomes" id="UP000266091">
    <property type="component" value="Unassembled WGS sequence"/>
</dbReference>
<feature type="transmembrane region" description="Helical" evidence="6">
    <location>
        <begin position="102"/>
        <end position="120"/>
    </location>
</feature>
<evidence type="ECO:0000313" key="8">
    <source>
        <dbReference type="EMBL" id="GBO94525.1"/>
    </source>
</evidence>
<proteinExistence type="predicted"/>
<evidence type="ECO:0000256" key="1">
    <source>
        <dbReference type="ARBA" id="ARBA00004651"/>
    </source>
</evidence>
<accession>A0A388SEC4</accession>
<dbReference type="InterPro" id="IPR037185">
    <property type="entry name" value="EmrE-like"/>
</dbReference>
<feature type="transmembrane region" description="Helical" evidence="6">
    <location>
        <begin position="275"/>
        <end position="293"/>
    </location>
</feature>